<protein>
    <submittedName>
        <fullName evidence="1">Uncharacterized protein</fullName>
    </submittedName>
</protein>
<dbReference type="AlphaFoldDB" id="A0A285UZN3"/>
<dbReference type="RefSeq" id="WP_097142152.1">
    <property type="nucleotide sequence ID" value="NZ_OBQD01000017.1"/>
</dbReference>
<evidence type="ECO:0000313" key="2">
    <source>
        <dbReference type="Proteomes" id="UP000219167"/>
    </source>
</evidence>
<accession>A0A285UZN3</accession>
<sequence>MRLPYENSTSGRSAMDDIRKTIMAFGCSKFAPMEDFQAGTIAIQFEYRGRAVQVTASAKGYAAAWLRHNPHSSRMRRSRIEHERFALEKGQIAVWSILRDWIKGQLTAVETGILSFEGAFLGQILLANGDTVLDRITSQGLLPGPEGDRHD</sequence>
<dbReference type="EMBL" id="OBQD01000017">
    <property type="protein sequence ID" value="SOC45711.1"/>
    <property type="molecule type" value="Genomic_DNA"/>
</dbReference>
<dbReference type="OrthoDB" id="8687169at2"/>
<evidence type="ECO:0000313" key="1">
    <source>
        <dbReference type="EMBL" id="SOC45711.1"/>
    </source>
</evidence>
<keyword evidence="2" id="KW-1185">Reference proteome</keyword>
<reference evidence="1 2" key="1">
    <citation type="submission" date="2017-08" db="EMBL/GenBank/DDBJ databases">
        <authorList>
            <person name="de Groot N.N."/>
        </authorList>
    </citation>
    <scope>NUCLEOTIDE SEQUENCE [LARGE SCALE GENOMIC DNA]</scope>
    <source>
        <strain evidence="1 2">JC85</strain>
    </source>
</reference>
<name>A0A285UZN3_9HYPH</name>
<proteinExistence type="predicted"/>
<gene>
    <name evidence="1" type="ORF">SAMN05892877_117100</name>
</gene>
<dbReference type="Proteomes" id="UP000219167">
    <property type="component" value="Unassembled WGS sequence"/>
</dbReference>
<organism evidence="1 2">
    <name type="scientific">Rhizobium subbaraonis</name>
    <dbReference type="NCBI Taxonomy" id="908946"/>
    <lineage>
        <taxon>Bacteria</taxon>
        <taxon>Pseudomonadati</taxon>
        <taxon>Pseudomonadota</taxon>
        <taxon>Alphaproteobacteria</taxon>
        <taxon>Hyphomicrobiales</taxon>
        <taxon>Rhizobiaceae</taxon>
        <taxon>Rhizobium/Agrobacterium group</taxon>
        <taxon>Rhizobium</taxon>
    </lineage>
</organism>